<organism evidence="4 5">
    <name type="scientific">Stentor coeruleus</name>
    <dbReference type="NCBI Taxonomy" id="5963"/>
    <lineage>
        <taxon>Eukaryota</taxon>
        <taxon>Sar</taxon>
        <taxon>Alveolata</taxon>
        <taxon>Ciliophora</taxon>
        <taxon>Postciliodesmatophora</taxon>
        <taxon>Heterotrichea</taxon>
        <taxon>Heterotrichida</taxon>
        <taxon>Stentoridae</taxon>
        <taxon>Stentor</taxon>
    </lineage>
</organism>
<name>A0A1R2AXX0_9CILI</name>
<dbReference type="GO" id="GO:0005871">
    <property type="term" value="C:kinesin complex"/>
    <property type="evidence" value="ECO:0007669"/>
    <property type="project" value="TreeGrafter"/>
</dbReference>
<dbReference type="Gene3D" id="6.10.250.1080">
    <property type="match status" value="1"/>
</dbReference>
<dbReference type="GO" id="GO:0005813">
    <property type="term" value="C:centrosome"/>
    <property type="evidence" value="ECO:0007669"/>
    <property type="project" value="TreeGrafter"/>
</dbReference>
<comment type="caution">
    <text evidence="4">The sequence shown here is derived from an EMBL/GenBank/DDBJ whole genome shotgun (WGS) entry which is preliminary data.</text>
</comment>
<evidence type="ECO:0000313" key="5">
    <source>
        <dbReference type="Proteomes" id="UP000187209"/>
    </source>
</evidence>
<keyword evidence="2 3" id="KW-0175">Coiled coil</keyword>
<dbReference type="EMBL" id="MPUH01001207">
    <property type="protein sequence ID" value="OMJ69369.1"/>
    <property type="molecule type" value="Genomic_DNA"/>
</dbReference>
<dbReference type="GO" id="GO:0007100">
    <property type="term" value="P:mitotic centrosome separation"/>
    <property type="evidence" value="ECO:0007669"/>
    <property type="project" value="TreeGrafter"/>
</dbReference>
<dbReference type="AlphaFoldDB" id="A0A1R2AXX0"/>
<dbReference type="PANTHER" id="PTHR10921">
    <property type="entry name" value="NUCLEAR DISTRIBUTION PROTEIN NUDE HOMOLOG 1"/>
    <property type="match status" value="1"/>
</dbReference>
<dbReference type="PANTHER" id="PTHR10921:SF1">
    <property type="entry name" value="NUCLEAR DISTRIBUTION PROTEIN NUDE HOMOLOG"/>
    <property type="match status" value="1"/>
</dbReference>
<dbReference type="GO" id="GO:0051642">
    <property type="term" value="P:centrosome localization"/>
    <property type="evidence" value="ECO:0007669"/>
    <property type="project" value="TreeGrafter"/>
</dbReference>
<gene>
    <name evidence="4" type="ORF">SteCoe_32933</name>
</gene>
<evidence type="ECO:0000313" key="4">
    <source>
        <dbReference type="EMBL" id="OMJ69369.1"/>
    </source>
</evidence>
<evidence type="ECO:0000256" key="3">
    <source>
        <dbReference type="SAM" id="Coils"/>
    </source>
</evidence>
<dbReference type="Proteomes" id="UP000187209">
    <property type="component" value="Unassembled WGS sequence"/>
</dbReference>
<protein>
    <submittedName>
        <fullName evidence="4">Uncharacterized protein</fullName>
    </submittedName>
</protein>
<proteinExistence type="inferred from homology"/>
<evidence type="ECO:0000256" key="1">
    <source>
        <dbReference type="ARBA" id="ARBA00007429"/>
    </source>
</evidence>
<comment type="similarity">
    <text evidence="1">Belongs to the nudE family.</text>
</comment>
<keyword evidence="5" id="KW-1185">Reference proteome</keyword>
<dbReference type="GO" id="GO:0000132">
    <property type="term" value="P:establishment of mitotic spindle orientation"/>
    <property type="evidence" value="ECO:0007669"/>
    <property type="project" value="TreeGrafter"/>
</dbReference>
<dbReference type="GO" id="GO:0047496">
    <property type="term" value="P:vesicle transport along microtubule"/>
    <property type="evidence" value="ECO:0007669"/>
    <property type="project" value="TreeGrafter"/>
</dbReference>
<accession>A0A1R2AXX0</accession>
<sequence>MSITNISDVETLLQEYLSFQAEAKEYEDALEKELNEKASEISVLENKLLNLQADFLSYKFKHQNSENTVIELHKSISQLGEKLKAEENIRKKLESENDHLDKKIRCLQFQIDDLEGKLYESQEKNILLKEDLDYVCIDKTMEIQRLRSKTPDTQISKVSASGCCCKENDSKLLYLISRYKKEISDLKKQLAVSELEILKTNNKMRQKEKFLDNEIEKIKKYTCTLDILIKESTKPIKKPSVTKQTPSWRDKSPLLRMPRSVKSHFKNPQKNATSLSSLHAENQIINIKTM</sequence>
<dbReference type="GO" id="GO:0007020">
    <property type="term" value="P:microtubule nucleation"/>
    <property type="evidence" value="ECO:0007669"/>
    <property type="project" value="TreeGrafter"/>
</dbReference>
<dbReference type="GO" id="GO:0008017">
    <property type="term" value="F:microtubule binding"/>
    <property type="evidence" value="ECO:0007669"/>
    <property type="project" value="InterPro"/>
</dbReference>
<feature type="coiled-coil region" evidence="3">
    <location>
        <begin position="9"/>
        <end position="117"/>
    </location>
</feature>
<dbReference type="InterPro" id="IPR033494">
    <property type="entry name" value="NUDE"/>
</dbReference>
<dbReference type="GO" id="GO:0000776">
    <property type="term" value="C:kinetochore"/>
    <property type="evidence" value="ECO:0007669"/>
    <property type="project" value="TreeGrafter"/>
</dbReference>
<dbReference type="GO" id="GO:0007059">
    <property type="term" value="P:chromosome segregation"/>
    <property type="evidence" value="ECO:0007669"/>
    <property type="project" value="TreeGrafter"/>
</dbReference>
<reference evidence="4 5" key="1">
    <citation type="submission" date="2016-11" db="EMBL/GenBank/DDBJ databases">
        <title>The macronuclear genome of Stentor coeruleus: a giant cell with tiny introns.</title>
        <authorList>
            <person name="Slabodnick M."/>
            <person name="Ruby J.G."/>
            <person name="Reiff S.B."/>
            <person name="Swart E.C."/>
            <person name="Gosai S."/>
            <person name="Prabakaran S."/>
            <person name="Witkowska E."/>
            <person name="Larue G.E."/>
            <person name="Fisher S."/>
            <person name="Freeman R.M."/>
            <person name="Gunawardena J."/>
            <person name="Chu W."/>
            <person name="Stover N.A."/>
            <person name="Gregory B.D."/>
            <person name="Nowacki M."/>
            <person name="Derisi J."/>
            <person name="Roy S.W."/>
            <person name="Marshall W.F."/>
            <person name="Sood P."/>
        </authorList>
    </citation>
    <scope>NUCLEOTIDE SEQUENCE [LARGE SCALE GENOMIC DNA]</scope>
    <source>
        <strain evidence="4">WM001</strain>
    </source>
</reference>
<feature type="coiled-coil region" evidence="3">
    <location>
        <begin position="176"/>
        <end position="203"/>
    </location>
</feature>
<evidence type="ECO:0000256" key="2">
    <source>
        <dbReference type="ARBA" id="ARBA00023054"/>
    </source>
</evidence>